<evidence type="ECO:0000256" key="2">
    <source>
        <dbReference type="SAM" id="SignalP"/>
    </source>
</evidence>
<dbReference type="Proteomes" id="UP000694389">
    <property type="component" value="Unassembled WGS sequence"/>
</dbReference>
<proteinExistence type="predicted"/>
<name>A0A8P4G8J3_DICLA</name>
<evidence type="ECO:0000256" key="1">
    <source>
        <dbReference type="ARBA" id="ARBA00022514"/>
    </source>
</evidence>
<dbReference type="Gene3D" id="2.40.50.40">
    <property type="match status" value="1"/>
</dbReference>
<organism evidence="4 5">
    <name type="scientific">Dicentrarchus labrax</name>
    <name type="common">European seabass</name>
    <name type="synonym">Morone labrax</name>
    <dbReference type="NCBI Taxonomy" id="13489"/>
    <lineage>
        <taxon>Eukaryota</taxon>
        <taxon>Metazoa</taxon>
        <taxon>Chordata</taxon>
        <taxon>Craniata</taxon>
        <taxon>Vertebrata</taxon>
        <taxon>Euteleostomi</taxon>
        <taxon>Actinopterygii</taxon>
        <taxon>Neopterygii</taxon>
        <taxon>Teleostei</taxon>
        <taxon>Neoteleostei</taxon>
        <taxon>Acanthomorphata</taxon>
        <taxon>Eupercaria</taxon>
        <taxon>Moronidae</taxon>
        <taxon>Dicentrarchus</taxon>
    </lineage>
</organism>
<dbReference type="GeneTree" id="ENSGT00900000141362"/>
<keyword evidence="1" id="KW-0202">Cytokine</keyword>
<keyword evidence="5" id="KW-1185">Reference proteome</keyword>
<keyword evidence="2" id="KW-0732">Signal</keyword>
<feature type="signal peptide" evidence="2">
    <location>
        <begin position="1"/>
        <end position="20"/>
    </location>
</feature>
<evidence type="ECO:0000259" key="3">
    <source>
        <dbReference type="SMART" id="SM00199"/>
    </source>
</evidence>
<feature type="domain" description="Chemokine interleukin-8-like" evidence="3">
    <location>
        <begin position="24"/>
        <end position="86"/>
    </location>
</feature>
<dbReference type="Pfam" id="PF00048">
    <property type="entry name" value="IL8"/>
    <property type="match status" value="1"/>
</dbReference>
<dbReference type="GO" id="GO:0005615">
    <property type="term" value="C:extracellular space"/>
    <property type="evidence" value="ECO:0007669"/>
    <property type="project" value="UniProtKB-KW"/>
</dbReference>
<dbReference type="GO" id="GO:0008009">
    <property type="term" value="F:chemokine activity"/>
    <property type="evidence" value="ECO:0007669"/>
    <property type="project" value="InterPro"/>
</dbReference>
<sequence length="160" mass="18754">MRFNTLFFLLFVSCLSLALAQVTYDDCCLKYVKRMSRGTQKHAVDYRLQVTDGGCNIPAVIFVMRKGRVFCTDPREKWVEELRERIDKRNPQKMPRRWVITEVFALQTVHLIKSCLSIFESSQPCFLTTKLVQSPTRFQQKSLCLIYKCLYLDIGQLTQL</sequence>
<evidence type="ECO:0000313" key="4">
    <source>
        <dbReference type="Ensembl" id="ENSDLAP00005072082.1"/>
    </source>
</evidence>
<dbReference type="InterPro" id="IPR036048">
    <property type="entry name" value="Interleukin_8-like_sf"/>
</dbReference>
<dbReference type="CDD" id="cd00169">
    <property type="entry name" value="Chemokine"/>
    <property type="match status" value="1"/>
</dbReference>
<dbReference type="AlphaFoldDB" id="A0A8P4G8J3"/>
<feature type="chain" id="PRO_5035861427" evidence="2">
    <location>
        <begin position="21"/>
        <end position="160"/>
    </location>
</feature>
<dbReference type="InterPro" id="IPR001811">
    <property type="entry name" value="Chemokine_IL8-like_dom"/>
</dbReference>
<evidence type="ECO:0000313" key="5">
    <source>
        <dbReference type="Proteomes" id="UP000694389"/>
    </source>
</evidence>
<dbReference type="PANTHER" id="PTHR12015">
    <property type="entry name" value="SMALL INDUCIBLE CYTOKINE A"/>
    <property type="match status" value="1"/>
</dbReference>
<dbReference type="PANTHER" id="PTHR12015:SF186">
    <property type="entry name" value="C-C MOTIF CHEMOKINE 21-LIKE-RELATED"/>
    <property type="match status" value="1"/>
</dbReference>
<reference evidence="4" key="1">
    <citation type="submission" date="2025-08" db="UniProtKB">
        <authorList>
            <consortium name="Ensembl"/>
        </authorList>
    </citation>
    <scope>IDENTIFICATION</scope>
</reference>
<protein>
    <submittedName>
        <fullName evidence="4">Chemokine (C-C motif) ligand 25a</fullName>
    </submittedName>
</protein>
<dbReference type="Ensembl" id="ENSDLAT00005075030.1">
    <property type="protein sequence ID" value="ENSDLAP00005072082.1"/>
    <property type="gene ID" value="ENSDLAG00005011442.2"/>
</dbReference>
<reference evidence="4" key="2">
    <citation type="submission" date="2025-09" db="UniProtKB">
        <authorList>
            <consortium name="Ensembl"/>
        </authorList>
    </citation>
    <scope>IDENTIFICATION</scope>
</reference>
<dbReference type="InterPro" id="IPR039809">
    <property type="entry name" value="Chemokine_b/g/d"/>
</dbReference>
<dbReference type="GO" id="GO:0006955">
    <property type="term" value="P:immune response"/>
    <property type="evidence" value="ECO:0007669"/>
    <property type="project" value="InterPro"/>
</dbReference>
<dbReference type="SUPFAM" id="SSF54117">
    <property type="entry name" value="Interleukin 8-like chemokines"/>
    <property type="match status" value="1"/>
</dbReference>
<dbReference type="SMART" id="SM00199">
    <property type="entry name" value="SCY"/>
    <property type="match status" value="1"/>
</dbReference>
<accession>A0A8P4G8J3</accession>